<dbReference type="EMBL" id="JASPKZ010005677">
    <property type="protein sequence ID" value="KAJ9588495.1"/>
    <property type="molecule type" value="Genomic_DNA"/>
</dbReference>
<organism evidence="2 3">
    <name type="scientific">Diploptera punctata</name>
    <name type="common">Pacific beetle cockroach</name>
    <dbReference type="NCBI Taxonomy" id="6984"/>
    <lineage>
        <taxon>Eukaryota</taxon>
        <taxon>Metazoa</taxon>
        <taxon>Ecdysozoa</taxon>
        <taxon>Arthropoda</taxon>
        <taxon>Hexapoda</taxon>
        <taxon>Insecta</taxon>
        <taxon>Pterygota</taxon>
        <taxon>Neoptera</taxon>
        <taxon>Polyneoptera</taxon>
        <taxon>Dictyoptera</taxon>
        <taxon>Blattodea</taxon>
        <taxon>Blaberoidea</taxon>
        <taxon>Blaberidae</taxon>
        <taxon>Diplopterinae</taxon>
        <taxon>Diploptera</taxon>
    </lineage>
</organism>
<comment type="caution">
    <text evidence="2">The sequence shown here is derived from an EMBL/GenBank/DDBJ whole genome shotgun (WGS) entry which is preliminary data.</text>
</comment>
<dbReference type="AlphaFoldDB" id="A0AAD7ZXK9"/>
<gene>
    <name evidence="2" type="ORF">L9F63_018151</name>
</gene>
<feature type="chain" id="PRO_5041918452" evidence="1">
    <location>
        <begin position="25"/>
        <end position="347"/>
    </location>
</feature>
<accession>A0AAD7ZXK9</accession>
<feature type="signal peptide" evidence="1">
    <location>
        <begin position="1"/>
        <end position="24"/>
    </location>
</feature>
<evidence type="ECO:0000313" key="3">
    <source>
        <dbReference type="Proteomes" id="UP001233999"/>
    </source>
</evidence>
<proteinExistence type="predicted"/>
<sequence length="347" mass="40214">MSASKLQVTIEILLLLLAKKISECSPLDSNSITRNILHATIPFSNSDNNDSVSLPESGTNFEITDSDSYLTTEFDEDIPPINEHEFTLSPRFDTNENPGNESSIFPAEIVSETTTMNNKYTKPFLLDRNISSIEMFISTGNIKDGEEAINSVRQQLNTLQKWLQPKQEDMLDIEESENFEHLENRTRTEMWINETQILLTALENIQNLSARIDTLSELFDKNKNVSEQYNNMDYDIDLLYNEIDGEREEINLLTEYIEYAKRVRQYLEDNDCIYILDGRSVKHLLNIANWKRILEGFNESLVDTENILELHKKVDLLDYVINTSINGDSFLCRDIWKWVIVDNIYKA</sequence>
<protein>
    <submittedName>
        <fullName evidence="2">Uncharacterized protein</fullName>
    </submittedName>
</protein>
<reference evidence="2" key="1">
    <citation type="journal article" date="2023" name="IScience">
        <title>Live-bearing cockroach genome reveals convergent evolutionary mechanisms linked to viviparity in insects and beyond.</title>
        <authorList>
            <person name="Fouks B."/>
            <person name="Harrison M.C."/>
            <person name="Mikhailova A.A."/>
            <person name="Marchal E."/>
            <person name="English S."/>
            <person name="Carruthers M."/>
            <person name="Jennings E.C."/>
            <person name="Chiamaka E.L."/>
            <person name="Frigard R.A."/>
            <person name="Pippel M."/>
            <person name="Attardo G.M."/>
            <person name="Benoit J.B."/>
            <person name="Bornberg-Bauer E."/>
            <person name="Tobe S.S."/>
        </authorList>
    </citation>
    <scope>NUCLEOTIDE SEQUENCE</scope>
    <source>
        <strain evidence="2">Stay&amp;Tobe</strain>
    </source>
</reference>
<evidence type="ECO:0000313" key="2">
    <source>
        <dbReference type="EMBL" id="KAJ9588495.1"/>
    </source>
</evidence>
<keyword evidence="1" id="KW-0732">Signal</keyword>
<evidence type="ECO:0000256" key="1">
    <source>
        <dbReference type="SAM" id="SignalP"/>
    </source>
</evidence>
<keyword evidence="3" id="KW-1185">Reference proteome</keyword>
<name>A0AAD7ZXK9_DIPPU</name>
<dbReference type="Proteomes" id="UP001233999">
    <property type="component" value="Unassembled WGS sequence"/>
</dbReference>
<reference evidence="2" key="2">
    <citation type="submission" date="2023-05" db="EMBL/GenBank/DDBJ databases">
        <authorList>
            <person name="Fouks B."/>
        </authorList>
    </citation>
    <scope>NUCLEOTIDE SEQUENCE</scope>
    <source>
        <strain evidence="2">Stay&amp;Tobe</strain>
        <tissue evidence="2">Testes</tissue>
    </source>
</reference>